<gene>
    <name evidence="1" type="ORF">PILCRDRAFT_811921</name>
</gene>
<organism evidence="1 2">
    <name type="scientific">Piloderma croceum (strain F 1598)</name>
    <dbReference type="NCBI Taxonomy" id="765440"/>
    <lineage>
        <taxon>Eukaryota</taxon>
        <taxon>Fungi</taxon>
        <taxon>Dikarya</taxon>
        <taxon>Basidiomycota</taxon>
        <taxon>Agaricomycotina</taxon>
        <taxon>Agaricomycetes</taxon>
        <taxon>Agaricomycetidae</taxon>
        <taxon>Atheliales</taxon>
        <taxon>Atheliaceae</taxon>
        <taxon>Piloderma</taxon>
    </lineage>
</organism>
<reference evidence="2" key="2">
    <citation type="submission" date="2015-01" db="EMBL/GenBank/DDBJ databases">
        <title>Evolutionary Origins and Diversification of the Mycorrhizal Mutualists.</title>
        <authorList>
            <consortium name="DOE Joint Genome Institute"/>
            <consortium name="Mycorrhizal Genomics Consortium"/>
            <person name="Kohler A."/>
            <person name="Kuo A."/>
            <person name="Nagy L.G."/>
            <person name="Floudas D."/>
            <person name="Copeland A."/>
            <person name="Barry K.W."/>
            <person name="Cichocki N."/>
            <person name="Veneault-Fourrey C."/>
            <person name="LaButti K."/>
            <person name="Lindquist E.A."/>
            <person name="Lipzen A."/>
            <person name="Lundell T."/>
            <person name="Morin E."/>
            <person name="Murat C."/>
            <person name="Riley R."/>
            <person name="Ohm R."/>
            <person name="Sun H."/>
            <person name="Tunlid A."/>
            <person name="Henrissat B."/>
            <person name="Grigoriev I.V."/>
            <person name="Hibbett D.S."/>
            <person name="Martin F."/>
        </authorList>
    </citation>
    <scope>NUCLEOTIDE SEQUENCE [LARGE SCALE GENOMIC DNA]</scope>
    <source>
        <strain evidence="2">F 1598</strain>
    </source>
</reference>
<sequence length="94" mass="10325">MYLYECRILRSGCRFDKLRVLTVGILNASAGFVPEISGSDGNSTKKNASGQMQPTLNVITFRTRAPTPKCKYNASQFHGVCIDCECTLQRGTTS</sequence>
<evidence type="ECO:0000313" key="2">
    <source>
        <dbReference type="Proteomes" id="UP000054166"/>
    </source>
</evidence>
<dbReference type="Proteomes" id="UP000054166">
    <property type="component" value="Unassembled WGS sequence"/>
</dbReference>
<dbReference type="InParanoid" id="A0A0C3BUJ4"/>
<proteinExistence type="predicted"/>
<accession>A0A0C3BUJ4</accession>
<dbReference type="AlphaFoldDB" id="A0A0C3BUJ4"/>
<name>A0A0C3BUJ4_PILCF</name>
<keyword evidence="2" id="KW-1185">Reference proteome</keyword>
<reference evidence="1 2" key="1">
    <citation type="submission" date="2014-04" db="EMBL/GenBank/DDBJ databases">
        <authorList>
            <consortium name="DOE Joint Genome Institute"/>
            <person name="Kuo A."/>
            <person name="Tarkka M."/>
            <person name="Buscot F."/>
            <person name="Kohler A."/>
            <person name="Nagy L.G."/>
            <person name="Floudas D."/>
            <person name="Copeland A."/>
            <person name="Barry K.W."/>
            <person name="Cichocki N."/>
            <person name="Veneault-Fourrey C."/>
            <person name="LaButti K."/>
            <person name="Lindquist E.A."/>
            <person name="Lipzen A."/>
            <person name="Lundell T."/>
            <person name="Morin E."/>
            <person name="Murat C."/>
            <person name="Sun H."/>
            <person name="Tunlid A."/>
            <person name="Henrissat B."/>
            <person name="Grigoriev I.V."/>
            <person name="Hibbett D.S."/>
            <person name="Martin F."/>
            <person name="Nordberg H.P."/>
            <person name="Cantor M.N."/>
            <person name="Hua S.X."/>
        </authorList>
    </citation>
    <scope>NUCLEOTIDE SEQUENCE [LARGE SCALE GENOMIC DNA]</scope>
    <source>
        <strain evidence="1 2">F 1598</strain>
    </source>
</reference>
<dbReference type="EMBL" id="KN832973">
    <property type="protein sequence ID" value="KIM90198.1"/>
    <property type="molecule type" value="Genomic_DNA"/>
</dbReference>
<dbReference type="HOGENOM" id="CLU_2386944_0_0_1"/>
<protein>
    <submittedName>
        <fullName evidence="1">Uncharacterized protein</fullName>
    </submittedName>
</protein>
<evidence type="ECO:0000313" key="1">
    <source>
        <dbReference type="EMBL" id="KIM90198.1"/>
    </source>
</evidence>